<evidence type="ECO:0000313" key="4">
    <source>
        <dbReference type="Proteomes" id="UP001190002"/>
    </source>
</evidence>
<evidence type="ECO:0000313" key="2">
    <source>
        <dbReference type="EMBL" id="CAJ0682607.1"/>
    </source>
</evidence>
<dbReference type="InterPro" id="IPR009100">
    <property type="entry name" value="AcylCoA_DH/oxidase_NM_dom_sf"/>
</dbReference>
<dbReference type="Proteomes" id="UP001190002">
    <property type="component" value="Unassembled WGS sequence"/>
</dbReference>
<dbReference type="InterPro" id="IPR024674">
    <property type="entry name" value="HpaB/PvcC/4-BUDH_N"/>
</dbReference>
<dbReference type="SUPFAM" id="SSF56645">
    <property type="entry name" value="Acyl-CoA dehydrogenase NM domain-like"/>
    <property type="match status" value="1"/>
</dbReference>
<gene>
    <name evidence="3" type="ORF">R77569_01228</name>
    <name evidence="2" type="ORF">R77591_01933</name>
</gene>
<dbReference type="GO" id="GO:0016627">
    <property type="term" value="F:oxidoreductase activity, acting on the CH-CH group of donors"/>
    <property type="evidence" value="ECO:0007669"/>
    <property type="project" value="InterPro"/>
</dbReference>
<sequence>MDPRNHPLGARYEEMDAVALFDDVFIPWERVFCYRDIDICNQFYDVTEDETGMHHRGPKTSNPQRINLQLPPHALDRFADLRKTVRPRGQ</sequence>
<feature type="domain" description="HpaB/PvcC/4-BUDH N-terminal" evidence="1">
    <location>
        <begin position="4"/>
        <end position="32"/>
    </location>
</feature>
<evidence type="ECO:0000313" key="5">
    <source>
        <dbReference type="Proteomes" id="UP001190452"/>
    </source>
</evidence>
<dbReference type="InterPro" id="IPR046373">
    <property type="entry name" value="Acyl-CoA_Oxase/DH_mid-dom_sf"/>
</dbReference>
<evidence type="ECO:0000313" key="3">
    <source>
        <dbReference type="EMBL" id="CAJ0859181.1"/>
    </source>
</evidence>
<dbReference type="Gene3D" id="2.40.110.10">
    <property type="entry name" value="Butyryl-CoA Dehydrogenase, subunit A, domain 2"/>
    <property type="match status" value="1"/>
</dbReference>
<accession>A0AAD2EFQ0</accession>
<keyword evidence="5" id="KW-1185">Reference proteome</keyword>
<dbReference type="EMBL" id="CATVXE010000007">
    <property type="protein sequence ID" value="CAJ0682607.1"/>
    <property type="molecule type" value="Genomic_DNA"/>
</dbReference>
<evidence type="ECO:0000259" key="1">
    <source>
        <dbReference type="Pfam" id="PF11794"/>
    </source>
</evidence>
<dbReference type="PANTHER" id="PTHR36117:SF3">
    <property type="entry name" value="4-HYDROXYPHENYLACETATE 3-MONOOXYGENASE-RELATED"/>
    <property type="match status" value="1"/>
</dbReference>
<dbReference type="EMBL" id="CAUDKV010000004">
    <property type="protein sequence ID" value="CAJ0859181.1"/>
    <property type="molecule type" value="Genomic_DNA"/>
</dbReference>
<dbReference type="InterPro" id="IPR004925">
    <property type="entry name" value="HpaB/PvcC/4-BUDH"/>
</dbReference>
<name>A0AAD2EFQ0_9RALS</name>
<dbReference type="Pfam" id="PF11794">
    <property type="entry name" value="HpaB_N"/>
    <property type="match status" value="1"/>
</dbReference>
<comment type="caution">
    <text evidence="2">The sequence shown here is derived from an EMBL/GenBank/DDBJ whole genome shotgun (WGS) entry which is preliminary data.</text>
</comment>
<proteinExistence type="predicted"/>
<dbReference type="PANTHER" id="PTHR36117">
    <property type="entry name" value="4-HYDROXYPHENYLACETATE 3-MONOOXYGENASE-RELATED"/>
    <property type="match status" value="1"/>
</dbReference>
<dbReference type="Proteomes" id="UP001190452">
    <property type="component" value="Unassembled WGS sequence"/>
</dbReference>
<reference evidence="2 5" key="1">
    <citation type="submission" date="2023-07" db="EMBL/GenBank/DDBJ databases">
        <authorList>
            <person name="Peeters C."/>
        </authorList>
    </citation>
    <scope>NUCLEOTIDE SEQUENCE</scope>
    <source>
        <strain evidence="3 5">R-77569</strain>
        <strain evidence="2">R-77591</strain>
    </source>
</reference>
<dbReference type="AlphaFoldDB" id="A0AAD2EFQ0"/>
<organism evidence="2 4">
    <name type="scientific">Ralstonia mannitolilytica</name>
    <dbReference type="NCBI Taxonomy" id="105219"/>
    <lineage>
        <taxon>Bacteria</taxon>
        <taxon>Pseudomonadati</taxon>
        <taxon>Pseudomonadota</taxon>
        <taxon>Betaproteobacteria</taxon>
        <taxon>Burkholderiales</taxon>
        <taxon>Burkholderiaceae</taxon>
        <taxon>Ralstonia</taxon>
    </lineage>
</organism>
<protein>
    <recommendedName>
        <fullName evidence="1">HpaB/PvcC/4-BUDH N-terminal domain-containing protein</fullName>
    </recommendedName>
</protein>